<sequence length="192" mass="20524">MPDIWRLEYLRLSMTKSLWASSGQMCLAHLTWLNPSSLIFRDKRTGTIVVIGSIAAWQGTLGESAYNSSKSNVAGTCVKSCNVCGPSTRDCSFGNPGSSSRARVVLPHTGCFLNQCPQKPLSDSPDHTCATKLMDEFLAATVGNEPGDPRKAVKAIIDVVTSDGVGKDREFPARLPLGQGALEIITDILGTP</sequence>
<dbReference type="InterPro" id="IPR036291">
    <property type="entry name" value="NAD(P)-bd_dom_sf"/>
</dbReference>
<proteinExistence type="predicted"/>
<dbReference type="EMBL" id="LGUA01000692">
    <property type="protein sequence ID" value="OAX80480.1"/>
    <property type="molecule type" value="Genomic_DNA"/>
</dbReference>
<accession>A0A1B7NUL8</accession>
<dbReference type="STRING" id="1658172.A0A1B7NUL8"/>
<dbReference type="SUPFAM" id="SSF51735">
    <property type="entry name" value="NAD(P)-binding Rossmann-fold domains"/>
    <property type="match status" value="1"/>
</dbReference>
<organism evidence="1 2">
    <name type="scientific">Emergomyces africanus</name>
    <dbReference type="NCBI Taxonomy" id="1955775"/>
    <lineage>
        <taxon>Eukaryota</taxon>
        <taxon>Fungi</taxon>
        <taxon>Dikarya</taxon>
        <taxon>Ascomycota</taxon>
        <taxon>Pezizomycotina</taxon>
        <taxon>Eurotiomycetes</taxon>
        <taxon>Eurotiomycetidae</taxon>
        <taxon>Onygenales</taxon>
        <taxon>Ajellomycetaceae</taxon>
        <taxon>Emergomyces</taxon>
    </lineage>
</organism>
<reference evidence="1 2" key="1">
    <citation type="submission" date="2015-07" db="EMBL/GenBank/DDBJ databases">
        <title>Emmonsia species relationships and genome sequence.</title>
        <authorList>
            <person name="Cuomo C.A."/>
            <person name="Schwartz I.S."/>
            <person name="Kenyon C."/>
            <person name="de Hoog G.S."/>
            <person name="Govender N.P."/>
            <person name="Botha A."/>
            <person name="Moreno L."/>
            <person name="de Vries M."/>
            <person name="Munoz J.F."/>
            <person name="Stielow J.B."/>
        </authorList>
    </citation>
    <scope>NUCLEOTIDE SEQUENCE [LARGE SCALE GENOMIC DNA]</scope>
    <source>
        <strain evidence="1 2">CBS 136260</strain>
    </source>
</reference>
<gene>
    <name evidence="1" type="ORF">ACJ72_05189</name>
</gene>
<keyword evidence="2" id="KW-1185">Reference proteome</keyword>
<dbReference type="Gene3D" id="3.40.50.720">
    <property type="entry name" value="NAD(P)-binding Rossmann-like Domain"/>
    <property type="match status" value="1"/>
</dbReference>
<evidence type="ECO:0000313" key="1">
    <source>
        <dbReference type="EMBL" id="OAX80480.1"/>
    </source>
</evidence>
<name>A0A1B7NUL8_9EURO</name>
<evidence type="ECO:0000313" key="2">
    <source>
        <dbReference type="Proteomes" id="UP000091918"/>
    </source>
</evidence>
<dbReference type="AlphaFoldDB" id="A0A1B7NUL8"/>
<protein>
    <submittedName>
        <fullName evidence="1">Uncharacterized protein</fullName>
    </submittedName>
</protein>
<comment type="caution">
    <text evidence="1">The sequence shown here is derived from an EMBL/GenBank/DDBJ whole genome shotgun (WGS) entry which is preliminary data.</text>
</comment>
<dbReference type="Proteomes" id="UP000091918">
    <property type="component" value="Unassembled WGS sequence"/>
</dbReference>
<dbReference type="OrthoDB" id="1274115at2759"/>